<dbReference type="EMBL" id="BMVB01000007">
    <property type="protein sequence ID" value="GHC48886.1"/>
    <property type="molecule type" value="Genomic_DNA"/>
</dbReference>
<dbReference type="Proteomes" id="UP000646244">
    <property type="component" value="Unassembled WGS sequence"/>
</dbReference>
<organism evidence="1 2">
    <name type="scientific">Streptomyces cinnamoneus</name>
    <name type="common">Streptoverticillium cinnamoneum</name>
    <dbReference type="NCBI Taxonomy" id="53446"/>
    <lineage>
        <taxon>Bacteria</taxon>
        <taxon>Bacillati</taxon>
        <taxon>Actinomycetota</taxon>
        <taxon>Actinomycetes</taxon>
        <taxon>Kitasatosporales</taxon>
        <taxon>Streptomycetaceae</taxon>
        <taxon>Streptomyces</taxon>
        <taxon>Streptomyces cinnamoneus group</taxon>
    </lineage>
</organism>
<proteinExistence type="predicted"/>
<evidence type="ECO:0008006" key="3">
    <source>
        <dbReference type="Google" id="ProtNLM"/>
    </source>
</evidence>
<gene>
    <name evidence="1" type="ORF">GCM10010507_25650</name>
</gene>
<dbReference type="Gene3D" id="3.30.565.10">
    <property type="entry name" value="Histidine kinase-like ATPase, C-terminal domain"/>
    <property type="match status" value="1"/>
</dbReference>
<sequence>MTVHGDRVVVAVRDDDPARRPYHRQAGPDEESGRGLMLVRNISCESGVTLVWDGLDLTGKRVWFVLREQESCLAPA</sequence>
<reference evidence="1" key="1">
    <citation type="journal article" date="2014" name="Int. J. Syst. Evol. Microbiol.">
        <title>Complete genome sequence of Corynebacterium casei LMG S-19264T (=DSM 44701T), isolated from a smear-ripened cheese.</title>
        <authorList>
            <consortium name="US DOE Joint Genome Institute (JGI-PGF)"/>
            <person name="Walter F."/>
            <person name="Albersmeier A."/>
            <person name="Kalinowski J."/>
            <person name="Ruckert C."/>
        </authorList>
    </citation>
    <scope>NUCLEOTIDE SEQUENCE</scope>
    <source>
        <strain evidence="1">JCM 4633</strain>
    </source>
</reference>
<comment type="caution">
    <text evidence="1">The sequence shown here is derived from an EMBL/GenBank/DDBJ whole genome shotgun (WGS) entry which is preliminary data.</text>
</comment>
<dbReference type="RefSeq" id="WP_190109867.1">
    <property type="nucleotide sequence ID" value="NZ_BMVB01000007.1"/>
</dbReference>
<accession>A0A918TH25</accession>
<reference evidence="1" key="2">
    <citation type="submission" date="2020-09" db="EMBL/GenBank/DDBJ databases">
        <authorList>
            <person name="Sun Q."/>
            <person name="Ohkuma M."/>
        </authorList>
    </citation>
    <scope>NUCLEOTIDE SEQUENCE</scope>
    <source>
        <strain evidence="1">JCM 4633</strain>
    </source>
</reference>
<protein>
    <recommendedName>
        <fullName evidence="3">ATP-binding protein</fullName>
    </recommendedName>
</protein>
<dbReference type="InterPro" id="IPR036890">
    <property type="entry name" value="HATPase_C_sf"/>
</dbReference>
<name>A0A918TH25_STRCJ</name>
<evidence type="ECO:0000313" key="1">
    <source>
        <dbReference type="EMBL" id="GHC48886.1"/>
    </source>
</evidence>
<evidence type="ECO:0000313" key="2">
    <source>
        <dbReference type="Proteomes" id="UP000646244"/>
    </source>
</evidence>
<dbReference type="AlphaFoldDB" id="A0A918TH25"/>